<dbReference type="Proteomes" id="UP000003136">
    <property type="component" value="Unassembled WGS sequence"/>
</dbReference>
<gene>
    <name evidence="2" type="ORF">BACPEC_03288</name>
</gene>
<accession>B7AX38</accession>
<dbReference type="EMBL" id="ABVQ01000037">
    <property type="protein sequence ID" value="EEC56779.1"/>
    <property type="molecule type" value="Genomic_DNA"/>
</dbReference>
<proteinExistence type="predicted"/>
<reference evidence="2 3" key="2">
    <citation type="submission" date="2008-11" db="EMBL/GenBank/DDBJ databases">
        <authorList>
            <person name="Fulton L."/>
            <person name="Clifton S."/>
            <person name="Fulton B."/>
            <person name="Xu J."/>
            <person name="Minx P."/>
            <person name="Pepin K.H."/>
            <person name="Johnson M."/>
            <person name="Bhonagiri V."/>
            <person name="Nash W.E."/>
            <person name="Mardis E.R."/>
            <person name="Wilson R.K."/>
        </authorList>
    </citation>
    <scope>NUCLEOTIDE SEQUENCE [LARGE SCALE GENOMIC DNA]</scope>
    <source>
        <strain evidence="2 3">ATCC 43243</strain>
    </source>
</reference>
<sequence>MVIPAEVLWQRLYFQVLRMMTNCLWHQRGMVVLFDEPYNPKAVAVCAAHDMIMPNNPATQISADDFGNDTLVLTMSDAQKNKIYAEFDNAINVYTLAEYAGRPEDYEVMDPCGKGIDEYKKCFDGLYELVTGAAAKMN</sequence>
<evidence type="ECO:0000313" key="2">
    <source>
        <dbReference type="EMBL" id="EEC56779.1"/>
    </source>
</evidence>
<dbReference type="SUPFAM" id="SSF52788">
    <property type="entry name" value="Phosphotyrosine protein phosphatases I"/>
    <property type="match status" value="1"/>
</dbReference>
<dbReference type="InterPro" id="IPR036196">
    <property type="entry name" value="Ptyr_pPase_sf"/>
</dbReference>
<dbReference type="eggNOG" id="COG0394">
    <property type="taxonomic scope" value="Bacteria"/>
</dbReference>
<comment type="caution">
    <text evidence="2">The sequence shown here is derived from an EMBL/GenBank/DDBJ whole genome shotgun (WGS) entry which is preliminary data.</text>
</comment>
<reference evidence="2 3" key="1">
    <citation type="submission" date="2008-11" db="EMBL/GenBank/DDBJ databases">
        <title>Draft genome sequence of Bacteroides pectinophilus (ATCC 43243).</title>
        <authorList>
            <person name="Sudarsanam P."/>
            <person name="Ley R."/>
            <person name="Guruge J."/>
            <person name="Turnbaugh P.J."/>
            <person name="Mahowald M."/>
            <person name="Liep D."/>
            <person name="Gordon J."/>
        </authorList>
    </citation>
    <scope>NUCLEOTIDE SEQUENCE [LARGE SCALE GENOMIC DNA]</scope>
    <source>
        <strain evidence="2 3">ATCC 43243</strain>
    </source>
</reference>
<keyword evidence="3" id="KW-1185">Reference proteome</keyword>
<dbReference type="Pfam" id="PF01451">
    <property type="entry name" value="LMWPc"/>
    <property type="match status" value="1"/>
</dbReference>
<feature type="domain" description="Phosphotyrosine protein phosphatase I" evidence="1">
    <location>
        <begin position="35"/>
        <end position="129"/>
    </location>
</feature>
<dbReference type="AlphaFoldDB" id="B7AX38"/>
<evidence type="ECO:0000259" key="1">
    <source>
        <dbReference type="Pfam" id="PF01451"/>
    </source>
</evidence>
<evidence type="ECO:0000313" key="3">
    <source>
        <dbReference type="Proteomes" id="UP000003136"/>
    </source>
</evidence>
<dbReference type="STRING" id="483218.BACPEC_03288"/>
<dbReference type="InterPro" id="IPR023485">
    <property type="entry name" value="Ptyr_pPase"/>
</dbReference>
<protein>
    <recommendedName>
        <fullName evidence="1">Phosphotyrosine protein phosphatase I domain-containing protein</fullName>
    </recommendedName>
</protein>
<dbReference type="Gene3D" id="3.40.50.2300">
    <property type="match status" value="1"/>
</dbReference>
<dbReference type="HOGENOM" id="CLU_1851163_0_0_9"/>
<name>B7AX38_9FIRM</name>
<organism evidence="2 3">
    <name type="scientific">[Bacteroides] pectinophilus ATCC 43243</name>
    <dbReference type="NCBI Taxonomy" id="483218"/>
    <lineage>
        <taxon>Bacteria</taxon>
        <taxon>Bacillati</taxon>
        <taxon>Bacillota</taxon>
        <taxon>Clostridia</taxon>
        <taxon>Eubacteriales</taxon>
    </lineage>
</organism>